<feature type="modified residue" description="4-aspartylphosphate" evidence="2">
    <location>
        <position position="52"/>
    </location>
</feature>
<dbReference type="InterPro" id="IPR011006">
    <property type="entry name" value="CheY-like_superfamily"/>
</dbReference>
<dbReference type="Gene3D" id="3.40.50.2300">
    <property type="match status" value="1"/>
</dbReference>
<feature type="domain" description="Response regulatory" evidence="3">
    <location>
        <begin position="3"/>
        <end position="115"/>
    </location>
</feature>
<accession>A0A242N5N4</accession>
<name>A0A242N5N4_CABSO</name>
<reference evidence="4 5" key="1">
    <citation type="submission" date="2017-03" db="EMBL/GenBank/DDBJ databases">
        <title>Genome analysis of strain PAMC 26577.</title>
        <authorList>
            <person name="Oh H.-M."/>
            <person name="Yang J.-A."/>
        </authorList>
    </citation>
    <scope>NUCLEOTIDE SEQUENCE [LARGE SCALE GENOMIC DNA]</scope>
    <source>
        <strain evidence="4 5">PAMC 26577</strain>
    </source>
</reference>
<dbReference type="EMBL" id="NBTZ01000022">
    <property type="protein sequence ID" value="OTP78734.1"/>
    <property type="molecule type" value="Genomic_DNA"/>
</dbReference>
<sequence length="118" mass="12901">MKKILVVDDEFDLLTTWRLVLQMEGYEVGTASNGLRALESVRANPPDLIVTDWMMPIMDGLALCHALAADDTLAQIPVVLSSAAARTPEVTHPKLEFHRKPLSIDSLIAIVTRLIGPA</sequence>
<organism evidence="4 5">
    <name type="scientific">Caballeronia sordidicola</name>
    <name type="common">Burkholderia sordidicola</name>
    <dbReference type="NCBI Taxonomy" id="196367"/>
    <lineage>
        <taxon>Bacteria</taxon>
        <taxon>Pseudomonadati</taxon>
        <taxon>Pseudomonadota</taxon>
        <taxon>Betaproteobacteria</taxon>
        <taxon>Burkholderiales</taxon>
        <taxon>Burkholderiaceae</taxon>
        <taxon>Caballeronia</taxon>
    </lineage>
</organism>
<dbReference type="PANTHER" id="PTHR44591:SF3">
    <property type="entry name" value="RESPONSE REGULATORY DOMAIN-CONTAINING PROTEIN"/>
    <property type="match status" value="1"/>
</dbReference>
<evidence type="ECO:0000313" key="5">
    <source>
        <dbReference type="Proteomes" id="UP000195221"/>
    </source>
</evidence>
<evidence type="ECO:0000256" key="1">
    <source>
        <dbReference type="ARBA" id="ARBA00022553"/>
    </source>
</evidence>
<keyword evidence="1 2" id="KW-0597">Phosphoprotein</keyword>
<dbReference type="GO" id="GO:0000160">
    <property type="term" value="P:phosphorelay signal transduction system"/>
    <property type="evidence" value="ECO:0007669"/>
    <property type="project" value="InterPro"/>
</dbReference>
<dbReference type="SUPFAM" id="SSF52172">
    <property type="entry name" value="CheY-like"/>
    <property type="match status" value="1"/>
</dbReference>
<evidence type="ECO:0000313" key="4">
    <source>
        <dbReference type="EMBL" id="OTP78734.1"/>
    </source>
</evidence>
<dbReference type="Proteomes" id="UP000195221">
    <property type="component" value="Unassembled WGS sequence"/>
</dbReference>
<dbReference type="InterPro" id="IPR001789">
    <property type="entry name" value="Sig_transdc_resp-reg_receiver"/>
</dbReference>
<dbReference type="SMART" id="SM00448">
    <property type="entry name" value="REC"/>
    <property type="match status" value="1"/>
</dbReference>
<dbReference type="PROSITE" id="PS50110">
    <property type="entry name" value="RESPONSE_REGULATORY"/>
    <property type="match status" value="1"/>
</dbReference>
<protein>
    <submittedName>
        <fullName evidence="4">Phosphate regulon transcriptional regulatory protein PhoB (SphR)</fullName>
    </submittedName>
</protein>
<evidence type="ECO:0000256" key="2">
    <source>
        <dbReference type="PROSITE-ProRule" id="PRU00169"/>
    </source>
</evidence>
<dbReference type="Pfam" id="PF00072">
    <property type="entry name" value="Response_reg"/>
    <property type="match status" value="1"/>
</dbReference>
<gene>
    <name evidence="4" type="ORF">PAMC26577_03845</name>
</gene>
<dbReference type="PANTHER" id="PTHR44591">
    <property type="entry name" value="STRESS RESPONSE REGULATOR PROTEIN 1"/>
    <property type="match status" value="1"/>
</dbReference>
<evidence type="ECO:0000259" key="3">
    <source>
        <dbReference type="PROSITE" id="PS50110"/>
    </source>
</evidence>
<proteinExistence type="predicted"/>
<dbReference type="RefSeq" id="WP_062172300.1">
    <property type="nucleotide sequence ID" value="NZ_MSRG01000049.1"/>
</dbReference>
<comment type="caution">
    <text evidence="4">The sequence shown here is derived from an EMBL/GenBank/DDBJ whole genome shotgun (WGS) entry which is preliminary data.</text>
</comment>
<dbReference type="AlphaFoldDB" id="A0A242N5N4"/>
<dbReference type="InterPro" id="IPR050595">
    <property type="entry name" value="Bact_response_regulator"/>
</dbReference>